<comment type="caution">
    <text evidence="5">The sequence shown here is derived from an EMBL/GenBank/DDBJ whole genome shotgun (WGS) entry which is preliminary data.</text>
</comment>
<dbReference type="SUPFAM" id="SSF55486">
    <property type="entry name" value="Metalloproteases ('zincins'), catalytic domain"/>
    <property type="match status" value="1"/>
</dbReference>
<dbReference type="GO" id="GO:0004553">
    <property type="term" value="F:hydrolase activity, hydrolyzing O-glycosyl compounds"/>
    <property type="evidence" value="ECO:0007669"/>
    <property type="project" value="InterPro"/>
</dbReference>
<protein>
    <recommendedName>
        <fullName evidence="7">PKD domain-containing protein</fullName>
    </recommendedName>
</protein>
<feature type="domain" description="HYR" evidence="4">
    <location>
        <begin position="481"/>
        <end position="573"/>
    </location>
</feature>
<dbReference type="GO" id="GO:0000272">
    <property type="term" value="P:polysaccharide catabolic process"/>
    <property type="evidence" value="ECO:0007669"/>
    <property type="project" value="InterPro"/>
</dbReference>
<dbReference type="PROSITE" id="PS50093">
    <property type="entry name" value="PKD"/>
    <property type="match status" value="1"/>
</dbReference>
<evidence type="ECO:0000259" key="4">
    <source>
        <dbReference type="PROSITE" id="PS50825"/>
    </source>
</evidence>
<evidence type="ECO:0000313" key="6">
    <source>
        <dbReference type="Proteomes" id="UP000317238"/>
    </source>
</evidence>
<gene>
    <name evidence="5" type="ORF">Pan14r_15210</name>
</gene>
<sequence>MPSGTPGASRRWMRQHSECSVMRSLTDTVRSGDFLAFPHTGGWFTLVSGEHSTVGIGNLLARKLLPNLRRWFVATPTADSPLFLLFACWKLDLMTWTRRHRRKRSTKRRPLSVQPLETRRLMVAEGSPFSFTQPVDTAGLSGSISAQIDWGDGTTSTAAVSGGTSTGPLKIRFDYRYDTGGFFTSSRRSLLQTAADALVKRLTDDLTAIRPSGSNTWTAKFTHPGNGANATLNNLSVNANEILIFVGARDLPGGSIGLGASGGWSASGSQSWLNTVRGRGESGALNTSAPTDFGPWGGSISFDNRTSWYFGADPDGLKSTQNDFLSVATHELAHVLGFGTASSFQRLLGGVGFGGAKAKAVYGQGGNVPMADAGHFRGDLVSDGQQPLMSNTIVMGTRKLMTPLDFAAMDDMGWGVHSTKGTISASHDYGDDGSYPVSIVMRGSGAGEKMYERSATVTNVAPDLTVVGNQTILVDKSLSLTDLGKISDPAFRNTKASPATNETFTYTVDWGDNTTPTTGTATIDQYGNASRVTLASFNGSHVYKSTGNYTVTVTVTDDDGGKDSASFRVSVTAPPQLILALDQKTIAENAGTGATQLRVSRPSSATGSAVTVSLQSDASEISIPAQVTIVAGETTTVVPIDAVDDQLLDGTQMAPIRATAADYLAASIDLAVTDAEAIDAALSSGSVIEGGNPVRLTVTRSNTDTQQPLTVNVGGTNRRLSLPGQVTIPAGQASTTIDVTAVDDDQAQLTASYNMTFTATGYTSDSAGLSVLDDEPPKFQNQQSPTDVDDQQGTTALDALLVINELSRRGEDETLDPQTDAFSGRYYDVNGDYLLTSFDALLVINELNRSGVSGESNPGPIVTSVAGPAHLPNEDESSVFGDDSAADAAIAELF</sequence>
<feature type="domain" description="PKD" evidence="3">
    <location>
        <begin position="500"/>
        <end position="574"/>
    </location>
</feature>
<organism evidence="5 6">
    <name type="scientific">Crateriforma conspicua</name>
    <dbReference type="NCBI Taxonomy" id="2527996"/>
    <lineage>
        <taxon>Bacteria</taxon>
        <taxon>Pseudomonadati</taxon>
        <taxon>Planctomycetota</taxon>
        <taxon>Planctomycetia</taxon>
        <taxon>Planctomycetales</taxon>
        <taxon>Planctomycetaceae</taxon>
        <taxon>Crateriforma</taxon>
    </lineage>
</organism>
<dbReference type="Proteomes" id="UP000317238">
    <property type="component" value="Unassembled WGS sequence"/>
</dbReference>
<evidence type="ECO:0000259" key="3">
    <source>
        <dbReference type="PROSITE" id="PS50093"/>
    </source>
</evidence>
<dbReference type="Gene3D" id="3.40.390.10">
    <property type="entry name" value="Collagenase (Catalytic Domain)"/>
    <property type="match status" value="1"/>
</dbReference>
<proteinExistence type="predicted"/>
<dbReference type="InterPro" id="IPR000601">
    <property type="entry name" value="PKD_dom"/>
</dbReference>
<dbReference type="SUPFAM" id="SSF49299">
    <property type="entry name" value="PKD domain"/>
    <property type="match status" value="1"/>
</dbReference>
<dbReference type="Gene3D" id="2.60.40.2030">
    <property type="match status" value="1"/>
</dbReference>
<dbReference type="PROSITE" id="PS50825">
    <property type="entry name" value="HYR"/>
    <property type="match status" value="1"/>
</dbReference>
<dbReference type="Gene3D" id="2.60.40.10">
    <property type="entry name" value="Immunoglobulins"/>
    <property type="match status" value="1"/>
</dbReference>
<evidence type="ECO:0000256" key="1">
    <source>
        <dbReference type="ARBA" id="ARBA00022737"/>
    </source>
</evidence>
<name>A0A5C5Y0H1_9PLAN</name>
<keyword evidence="1" id="KW-0677">Repeat</keyword>
<evidence type="ECO:0000313" key="5">
    <source>
        <dbReference type="EMBL" id="TWT69236.1"/>
    </source>
</evidence>
<dbReference type="GO" id="GO:0008237">
    <property type="term" value="F:metallopeptidase activity"/>
    <property type="evidence" value="ECO:0007669"/>
    <property type="project" value="InterPro"/>
</dbReference>
<accession>A0A5C5Y0H1</accession>
<dbReference type="InterPro" id="IPR003410">
    <property type="entry name" value="HYR_dom"/>
</dbReference>
<dbReference type="Pfam" id="PF00404">
    <property type="entry name" value="Dockerin_1"/>
    <property type="match status" value="1"/>
</dbReference>
<dbReference type="InterPro" id="IPR038081">
    <property type="entry name" value="CalX-like_sf"/>
</dbReference>
<dbReference type="SUPFAM" id="SSF141072">
    <property type="entry name" value="CalX-like"/>
    <property type="match status" value="1"/>
</dbReference>
<dbReference type="InterPro" id="IPR002105">
    <property type="entry name" value="Dockerin_1_rpt"/>
</dbReference>
<keyword evidence="6" id="KW-1185">Reference proteome</keyword>
<evidence type="ECO:0000256" key="2">
    <source>
        <dbReference type="SAM" id="MobiDB-lite"/>
    </source>
</evidence>
<reference evidence="5 6" key="1">
    <citation type="submission" date="2019-02" db="EMBL/GenBank/DDBJ databases">
        <title>Deep-cultivation of Planctomycetes and their phenomic and genomic characterization uncovers novel biology.</title>
        <authorList>
            <person name="Wiegand S."/>
            <person name="Jogler M."/>
            <person name="Boedeker C."/>
            <person name="Pinto D."/>
            <person name="Vollmers J."/>
            <person name="Rivas-Marin E."/>
            <person name="Kohn T."/>
            <person name="Peeters S.H."/>
            <person name="Heuer A."/>
            <person name="Rast P."/>
            <person name="Oberbeckmann S."/>
            <person name="Bunk B."/>
            <person name="Jeske O."/>
            <person name="Meyerdierks A."/>
            <person name="Storesund J.E."/>
            <person name="Kallscheuer N."/>
            <person name="Luecker S."/>
            <person name="Lage O.M."/>
            <person name="Pohl T."/>
            <person name="Merkel B.J."/>
            <person name="Hornburger P."/>
            <person name="Mueller R.-W."/>
            <person name="Bruemmer F."/>
            <person name="Labrenz M."/>
            <person name="Spormann A.M."/>
            <person name="Op Den Camp H."/>
            <person name="Overmann J."/>
            <person name="Amann R."/>
            <person name="Jetten M.S.M."/>
            <person name="Mascher T."/>
            <person name="Medema M.H."/>
            <person name="Devos D.P."/>
            <person name="Kaster A.-K."/>
            <person name="Ovreas L."/>
            <person name="Rohde M."/>
            <person name="Galperin M.Y."/>
            <person name="Jogler C."/>
        </authorList>
    </citation>
    <scope>NUCLEOTIDE SEQUENCE [LARGE SCALE GENOMIC DNA]</scope>
    <source>
        <strain evidence="5 6">Pan14r</strain>
    </source>
</reference>
<dbReference type="AlphaFoldDB" id="A0A5C5Y0H1"/>
<dbReference type="EMBL" id="SJPL01000001">
    <property type="protein sequence ID" value="TWT69236.1"/>
    <property type="molecule type" value="Genomic_DNA"/>
</dbReference>
<dbReference type="InterPro" id="IPR013783">
    <property type="entry name" value="Ig-like_fold"/>
</dbReference>
<dbReference type="InterPro" id="IPR035986">
    <property type="entry name" value="PKD_dom_sf"/>
</dbReference>
<feature type="region of interest" description="Disordered" evidence="2">
    <location>
        <begin position="852"/>
        <end position="882"/>
    </location>
</feature>
<evidence type="ECO:0008006" key="7">
    <source>
        <dbReference type="Google" id="ProtNLM"/>
    </source>
</evidence>
<dbReference type="InterPro" id="IPR024079">
    <property type="entry name" value="MetalloPept_cat_dom_sf"/>
</dbReference>